<dbReference type="EnsemblMetazoa" id="RPRC011854-RA">
    <property type="protein sequence ID" value="RPRC011854-PA"/>
    <property type="gene ID" value="RPRC011854"/>
</dbReference>
<dbReference type="EMBL" id="ACPB03001816">
    <property type="status" value="NOT_ANNOTATED_CDS"/>
    <property type="molecule type" value="Genomic_DNA"/>
</dbReference>
<sequence>MARDMAVFTQIFSFQIIVISRNNPAFDLQRVCQNELTTSAADDASAWKIAPLATAELITPSLRTSVLSLSSCLGLTSSSSTPSFTLTASTLSLQSCLHD</sequence>
<proteinExistence type="predicted"/>
<dbReference type="HOGENOM" id="CLU_2323251_0_0_1"/>
<dbReference type="EMBL" id="ACPB03001817">
    <property type="status" value="NOT_ANNOTATED_CDS"/>
    <property type="molecule type" value="Genomic_DNA"/>
</dbReference>
<protein>
    <submittedName>
        <fullName evidence="1">Uncharacterized protein</fullName>
    </submittedName>
</protein>
<organism evidence="1 2">
    <name type="scientific">Rhodnius prolixus</name>
    <name type="common">Triatomid bug</name>
    <dbReference type="NCBI Taxonomy" id="13249"/>
    <lineage>
        <taxon>Eukaryota</taxon>
        <taxon>Metazoa</taxon>
        <taxon>Ecdysozoa</taxon>
        <taxon>Arthropoda</taxon>
        <taxon>Hexapoda</taxon>
        <taxon>Insecta</taxon>
        <taxon>Pterygota</taxon>
        <taxon>Neoptera</taxon>
        <taxon>Paraneoptera</taxon>
        <taxon>Hemiptera</taxon>
        <taxon>Heteroptera</taxon>
        <taxon>Panheteroptera</taxon>
        <taxon>Cimicomorpha</taxon>
        <taxon>Reduviidae</taxon>
        <taxon>Triatominae</taxon>
        <taxon>Rhodnius</taxon>
    </lineage>
</organism>
<dbReference type="Proteomes" id="UP000015103">
    <property type="component" value="Unassembled WGS sequence"/>
</dbReference>
<reference evidence="1" key="1">
    <citation type="submission" date="2015-05" db="UniProtKB">
        <authorList>
            <consortium name="EnsemblMetazoa"/>
        </authorList>
    </citation>
    <scope>IDENTIFICATION</scope>
</reference>
<dbReference type="InParanoid" id="T1I6D5"/>
<evidence type="ECO:0000313" key="2">
    <source>
        <dbReference type="Proteomes" id="UP000015103"/>
    </source>
</evidence>
<keyword evidence="2" id="KW-1185">Reference proteome</keyword>
<dbReference type="VEuPathDB" id="VectorBase:RPRC011854"/>
<evidence type="ECO:0000313" key="1">
    <source>
        <dbReference type="EnsemblMetazoa" id="RPRC011854-PA"/>
    </source>
</evidence>
<accession>T1I6D5</accession>
<name>T1I6D5_RHOPR</name>
<dbReference type="AlphaFoldDB" id="T1I6D5"/>